<dbReference type="InterPro" id="IPR013103">
    <property type="entry name" value="RVT_2"/>
</dbReference>
<dbReference type="Pfam" id="PF07727">
    <property type="entry name" value="RVT_2"/>
    <property type="match status" value="1"/>
</dbReference>
<evidence type="ECO:0000259" key="5">
    <source>
        <dbReference type="PROSITE" id="PS50994"/>
    </source>
</evidence>
<accession>A0ABQ4ZH06</accession>
<dbReference type="EMBL" id="BQNB010011263">
    <property type="protein sequence ID" value="GJS88315.1"/>
    <property type="molecule type" value="Genomic_DNA"/>
</dbReference>
<evidence type="ECO:0000256" key="1">
    <source>
        <dbReference type="ARBA" id="ARBA00022670"/>
    </source>
</evidence>
<dbReference type="InterPro" id="IPR057670">
    <property type="entry name" value="SH3_retrovirus"/>
</dbReference>
<feature type="domain" description="Integrase catalytic" evidence="5">
    <location>
        <begin position="274"/>
        <end position="343"/>
    </location>
</feature>
<evidence type="ECO:0000313" key="6">
    <source>
        <dbReference type="EMBL" id="GJS88315.1"/>
    </source>
</evidence>
<dbReference type="Gene3D" id="3.30.420.10">
    <property type="entry name" value="Ribonuclease H-like superfamily/Ribonuclease H"/>
    <property type="match status" value="1"/>
</dbReference>
<protein>
    <submittedName>
        <fullName evidence="6">Ribonuclease H-like domain-containing protein</fullName>
    </submittedName>
</protein>
<dbReference type="InterPro" id="IPR054722">
    <property type="entry name" value="PolX-like_BBD"/>
</dbReference>
<evidence type="ECO:0000256" key="4">
    <source>
        <dbReference type="SAM" id="MobiDB-lite"/>
    </source>
</evidence>
<dbReference type="InterPro" id="IPR039537">
    <property type="entry name" value="Retrotran_Ty1/copia-like"/>
</dbReference>
<keyword evidence="7" id="KW-1185">Reference proteome</keyword>
<dbReference type="InterPro" id="IPR012337">
    <property type="entry name" value="RNaseH-like_sf"/>
</dbReference>
<reference evidence="6" key="2">
    <citation type="submission" date="2022-01" db="EMBL/GenBank/DDBJ databases">
        <authorList>
            <person name="Yamashiro T."/>
            <person name="Shiraishi A."/>
            <person name="Satake H."/>
            <person name="Nakayama K."/>
        </authorList>
    </citation>
    <scope>NUCLEOTIDE SEQUENCE</scope>
</reference>
<dbReference type="SUPFAM" id="SSF53098">
    <property type="entry name" value="Ribonuclease H-like"/>
    <property type="match status" value="1"/>
</dbReference>
<keyword evidence="1" id="KW-0645">Protease</keyword>
<dbReference type="InterPro" id="IPR001584">
    <property type="entry name" value="Integrase_cat-core"/>
</dbReference>
<gene>
    <name evidence="6" type="ORF">Tco_0770951</name>
</gene>
<name>A0ABQ4ZH06_9ASTR</name>
<evidence type="ECO:0000313" key="7">
    <source>
        <dbReference type="Proteomes" id="UP001151760"/>
    </source>
</evidence>
<dbReference type="Pfam" id="PF25597">
    <property type="entry name" value="SH3_retrovirus"/>
    <property type="match status" value="1"/>
</dbReference>
<dbReference type="Pfam" id="PF22936">
    <property type="entry name" value="Pol_BBD"/>
    <property type="match status" value="1"/>
</dbReference>
<dbReference type="Proteomes" id="UP001151760">
    <property type="component" value="Unassembled WGS sequence"/>
</dbReference>
<dbReference type="PANTHER" id="PTHR42648">
    <property type="entry name" value="TRANSPOSASE, PUTATIVE-RELATED"/>
    <property type="match status" value="1"/>
</dbReference>
<reference evidence="6" key="1">
    <citation type="journal article" date="2022" name="Int. J. Mol. Sci.">
        <title>Draft Genome of Tanacetum Coccineum: Genomic Comparison of Closely Related Tanacetum-Family Plants.</title>
        <authorList>
            <person name="Yamashiro T."/>
            <person name="Shiraishi A."/>
            <person name="Nakayama K."/>
            <person name="Satake H."/>
        </authorList>
    </citation>
    <scope>NUCLEOTIDE SEQUENCE</scope>
</reference>
<organism evidence="6 7">
    <name type="scientific">Tanacetum coccineum</name>
    <dbReference type="NCBI Taxonomy" id="301880"/>
    <lineage>
        <taxon>Eukaryota</taxon>
        <taxon>Viridiplantae</taxon>
        <taxon>Streptophyta</taxon>
        <taxon>Embryophyta</taxon>
        <taxon>Tracheophyta</taxon>
        <taxon>Spermatophyta</taxon>
        <taxon>Magnoliopsida</taxon>
        <taxon>eudicotyledons</taxon>
        <taxon>Gunneridae</taxon>
        <taxon>Pentapetalae</taxon>
        <taxon>asterids</taxon>
        <taxon>campanulids</taxon>
        <taxon>Asterales</taxon>
        <taxon>Asteraceae</taxon>
        <taxon>Asteroideae</taxon>
        <taxon>Anthemideae</taxon>
        <taxon>Anthemidinae</taxon>
        <taxon>Tanacetum</taxon>
    </lineage>
</organism>
<proteinExistence type="predicted"/>
<dbReference type="PANTHER" id="PTHR42648:SF32">
    <property type="entry name" value="RIBONUCLEASE H-LIKE DOMAIN, GAG-PRE-INTEGRASE DOMAIN PROTEIN-RELATED"/>
    <property type="match status" value="1"/>
</dbReference>
<keyword evidence="3" id="KW-0378">Hydrolase</keyword>
<dbReference type="InterPro" id="IPR036397">
    <property type="entry name" value="RNaseH_sf"/>
</dbReference>
<feature type="compositionally biased region" description="Basic and acidic residues" evidence="4">
    <location>
        <begin position="515"/>
        <end position="526"/>
    </location>
</feature>
<evidence type="ECO:0000256" key="2">
    <source>
        <dbReference type="ARBA" id="ARBA00022723"/>
    </source>
</evidence>
<feature type="region of interest" description="Disordered" evidence="4">
    <location>
        <begin position="477"/>
        <end position="534"/>
    </location>
</feature>
<keyword evidence="2" id="KW-0479">Metal-binding</keyword>
<comment type="caution">
    <text evidence="6">The sequence shown here is derived from an EMBL/GenBank/DDBJ whole genome shotgun (WGS) entry which is preliminary data.</text>
</comment>
<evidence type="ECO:0000256" key="3">
    <source>
        <dbReference type="ARBA" id="ARBA00022801"/>
    </source>
</evidence>
<dbReference type="PROSITE" id="PS50994">
    <property type="entry name" value="INTEGRASE"/>
    <property type="match status" value="1"/>
</dbReference>
<sequence>MTHPHPKGNFVPKAVLMKSGIKTLNTSGQNFSKATVSVNSARPINTTYPRPTVNSARTASNVFNRSHSHVRRPFNNSITNKNSNLKEKVNTVKGNVTTVGPIAAVSDNKGNEANAVKASARWVWRLKQKVLDHGNPQLELQEKGVIDNGCSRHMTGNKSYLLDYEEIDGGFVTFGGDPKGGRITGKGKISTSKLDFKDVYFVKELKFNLFSVSQMYDKKNSVLFTDTECVVLSPDFKLLDENHVLLRVPRKYNMYSADLKSIIPSGGESDQREFSVARTPQQNGVAERKNRTLIEAARTMLADSKLPTTFWAEAVNTACYVQNRVLVIKPHNKTPYELFLGRKPALSFMRPFGCPVTILNTLDHLGKFDGKADEGFFVGYSTNSKAFRVFNSRTRIVEENLHVKFSEETPNIAGNGPNWLFDIDALTKSMNYKPVVAGNQTNGNAGTKENIDAGQAGKKIVPDQEYILLPLLTSDPSLSKSSKDSLDAGFKPSGEEENMDAEHSWNEDSEVPNTEEPKVNQEHDESINSTNNINTVSSTVNTASIEDNVVDKNIVYGCINDPNMPNLEEIVYSDDDEEVSVEADMNNLATAVLVSPIPTTRVHKDHPLKQIIRDIHSSPQTRRMTKSVTEHVEPKKVIQALTDPSWIEAMQDELLQFKLQKVWTLVDLPYGKRAISTKWVYRNKKDDRVARIEVIRLFLAYASFMNFIVYQMDVKSAFLYGTIEEEVEKALYGLHQAPRAWYETLSTYLLENGFRRGNIDKTLFIKKDKGDILLVQVYVVPTGKDNVIVSTGRTKVIPAGRTKVIPGSIMLTTS</sequence>